<dbReference type="Gene3D" id="3.40.1190.20">
    <property type="match status" value="1"/>
</dbReference>
<dbReference type="EMBL" id="AOLJ01000027">
    <property type="protein sequence ID" value="ELZ76303.1"/>
    <property type="molecule type" value="Genomic_DNA"/>
</dbReference>
<keyword evidence="8" id="KW-1185">Reference proteome</keyword>
<name>M0GXK3_HALGM</name>
<evidence type="ECO:0000313" key="8">
    <source>
        <dbReference type="Proteomes" id="UP000011571"/>
    </source>
</evidence>
<gene>
    <name evidence="7" type="ORF">C454_18439</name>
</gene>
<dbReference type="PANTHER" id="PTHR43085">
    <property type="entry name" value="HEXOKINASE FAMILY MEMBER"/>
    <property type="match status" value="1"/>
</dbReference>
<keyword evidence="5" id="KW-0067">ATP-binding</keyword>
<dbReference type="AlphaFoldDB" id="M0GXK3"/>
<dbReference type="InterPro" id="IPR011611">
    <property type="entry name" value="PfkB_dom"/>
</dbReference>
<protein>
    <submittedName>
        <fullName evidence="7">Sugar kinase</fullName>
    </submittedName>
</protein>
<evidence type="ECO:0000259" key="6">
    <source>
        <dbReference type="Pfam" id="PF00294"/>
    </source>
</evidence>
<evidence type="ECO:0000256" key="4">
    <source>
        <dbReference type="ARBA" id="ARBA00022777"/>
    </source>
</evidence>
<keyword evidence="4 7" id="KW-0418">Kinase</keyword>
<evidence type="ECO:0000256" key="1">
    <source>
        <dbReference type="ARBA" id="ARBA00010688"/>
    </source>
</evidence>
<dbReference type="PANTHER" id="PTHR43085:SF1">
    <property type="entry name" value="PSEUDOURIDINE KINASE-RELATED"/>
    <property type="match status" value="1"/>
</dbReference>
<dbReference type="GO" id="GO:0005524">
    <property type="term" value="F:ATP binding"/>
    <property type="evidence" value="ECO:0007669"/>
    <property type="project" value="UniProtKB-KW"/>
</dbReference>
<evidence type="ECO:0000256" key="2">
    <source>
        <dbReference type="ARBA" id="ARBA00022679"/>
    </source>
</evidence>
<dbReference type="Pfam" id="PF00294">
    <property type="entry name" value="PfkB"/>
    <property type="match status" value="1"/>
</dbReference>
<proteinExistence type="inferred from homology"/>
<evidence type="ECO:0000256" key="3">
    <source>
        <dbReference type="ARBA" id="ARBA00022741"/>
    </source>
</evidence>
<dbReference type="GO" id="GO:0016301">
    <property type="term" value="F:kinase activity"/>
    <property type="evidence" value="ECO:0007669"/>
    <property type="project" value="UniProtKB-KW"/>
</dbReference>
<reference evidence="7 8" key="1">
    <citation type="journal article" date="2014" name="PLoS Genet.">
        <title>Phylogenetically driven sequencing of extremely halophilic archaea reveals strategies for static and dynamic osmo-response.</title>
        <authorList>
            <person name="Becker E.A."/>
            <person name="Seitzer P.M."/>
            <person name="Tritt A."/>
            <person name="Larsen D."/>
            <person name="Krusor M."/>
            <person name="Yao A.I."/>
            <person name="Wu D."/>
            <person name="Madern D."/>
            <person name="Eisen J.A."/>
            <person name="Darling A.E."/>
            <person name="Facciotti M.T."/>
        </authorList>
    </citation>
    <scope>NUCLEOTIDE SEQUENCE [LARGE SCALE GENOMIC DNA]</scope>
    <source>
        <strain evidence="8">ATCC 33959 / DSM 4427 / JCM 8863 / NBRC 102184 / NCIMB 2188 / Ma 2.38</strain>
    </source>
</reference>
<dbReference type="Proteomes" id="UP000011571">
    <property type="component" value="Unassembled WGS sequence"/>
</dbReference>
<dbReference type="InterPro" id="IPR050306">
    <property type="entry name" value="PfkB_Carbo_kinase"/>
</dbReference>
<dbReference type="SUPFAM" id="SSF53613">
    <property type="entry name" value="Ribokinase-like"/>
    <property type="match status" value="1"/>
</dbReference>
<evidence type="ECO:0000256" key="5">
    <source>
        <dbReference type="ARBA" id="ARBA00022840"/>
    </source>
</evidence>
<evidence type="ECO:0000313" key="7">
    <source>
        <dbReference type="EMBL" id="ELZ76303.1"/>
    </source>
</evidence>
<accession>M0GXK3</accession>
<feature type="domain" description="Carbohydrate kinase PfkB" evidence="6">
    <location>
        <begin position="2"/>
        <end position="231"/>
    </location>
</feature>
<sequence length="242" mass="26116">MDFVERDENAKTGLAFVNLGEDAEREFTFYHSNSAETRFQPGTVEDETLDSISWVHFDGLSLDAEPSRDAIFDLARRASESGSTVSFDPNARPERWTEFDYADSMYQAFEYADVVKATPEDMAEMDVDGDADELAEHILEHGPHTALITLGSEGSFASTTDLARWTDSGTSVSHGGFEVDQVDTTGAGDAFTAGCIAALVEGQGLEEALSFANAVAARATTAHGAMEALPDRDAVAALQRDR</sequence>
<comment type="caution">
    <text evidence="7">The sequence shown here is derived from an EMBL/GenBank/DDBJ whole genome shotgun (WGS) entry which is preliminary data.</text>
</comment>
<organism evidence="7 8">
    <name type="scientific">Haloferax gibbonsii (strain ATCC 33959 / DSM 4427 / JCM 8863 / NBRC 102184 / NCIMB 2188 / Ma 2.38)</name>
    <dbReference type="NCBI Taxonomy" id="1227459"/>
    <lineage>
        <taxon>Archaea</taxon>
        <taxon>Methanobacteriati</taxon>
        <taxon>Methanobacteriota</taxon>
        <taxon>Stenosarchaea group</taxon>
        <taxon>Halobacteria</taxon>
        <taxon>Halobacteriales</taxon>
        <taxon>Haloferacaceae</taxon>
        <taxon>Haloferax</taxon>
    </lineage>
</organism>
<dbReference type="InterPro" id="IPR029056">
    <property type="entry name" value="Ribokinase-like"/>
</dbReference>
<keyword evidence="3" id="KW-0547">Nucleotide-binding</keyword>
<comment type="similarity">
    <text evidence="1">Belongs to the carbohydrate kinase PfkB family.</text>
</comment>
<keyword evidence="2" id="KW-0808">Transferase</keyword>